<organism evidence="1 2">
    <name type="scientific">Marchantia polymorpha</name>
    <name type="common">Common liverwort</name>
    <name type="synonym">Marchantia aquatica</name>
    <dbReference type="NCBI Taxonomy" id="3197"/>
    <lineage>
        <taxon>Eukaryota</taxon>
        <taxon>Viridiplantae</taxon>
        <taxon>Streptophyta</taxon>
        <taxon>Embryophyta</taxon>
        <taxon>Marchantiophyta</taxon>
        <taxon>Marchantiopsida</taxon>
        <taxon>Marchantiidae</taxon>
        <taxon>Marchantiales</taxon>
        <taxon>Marchantiaceae</taxon>
        <taxon>Marchantia</taxon>
    </lineage>
</organism>
<reference evidence="2" key="1">
    <citation type="journal article" date="2017" name="Cell">
        <title>Insights into land plant evolution garnered from the Marchantia polymorpha genome.</title>
        <authorList>
            <person name="Bowman J.L."/>
            <person name="Kohchi T."/>
            <person name="Yamato K.T."/>
            <person name="Jenkins J."/>
            <person name="Shu S."/>
            <person name="Ishizaki K."/>
            <person name="Yamaoka S."/>
            <person name="Nishihama R."/>
            <person name="Nakamura Y."/>
            <person name="Berger F."/>
            <person name="Adam C."/>
            <person name="Aki S.S."/>
            <person name="Althoff F."/>
            <person name="Araki T."/>
            <person name="Arteaga-Vazquez M.A."/>
            <person name="Balasubrmanian S."/>
            <person name="Barry K."/>
            <person name="Bauer D."/>
            <person name="Boehm C.R."/>
            <person name="Briginshaw L."/>
            <person name="Caballero-Perez J."/>
            <person name="Catarino B."/>
            <person name="Chen F."/>
            <person name="Chiyoda S."/>
            <person name="Chovatia M."/>
            <person name="Davies K.M."/>
            <person name="Delmans M."/>
            <person name="Demura T."/>
            <person name="Dierschke T."/>
            <person name="Dolan L."/>
            <person name="Dorantes-Acosta A.E."/>
            <person name="Eklund D.M."/>
            <person name="Florent S.N."/>
            <person name="Flores-Sandoval E."/>
            <person name="Fujiyama A."/>
            <person name="Fukuzawa H."/>
            <person name="Galik B."/>
            <person name="Grimanelli D."/>
            <person name="Grimwood J."/>
            <person name="Grossniklaus U."/>
            <person name="Hamada T."/>
            <person name="Haseloff J."/>
            <person name="Hetherington A.J."/>
            <person name="Higo A."/>
            <person name="Hirakawa Y."/>
            <person name="Hundley H.N."/>
            <person name="Ikeda Y."/>
            <person name="Inoue K."/>
            <person name="Inoue S.I."/>
            <person name="Ishida S."/>
            <person name="Jia Q."/>
            <person name="Kakita M."/>
            <person name="Kanazawa T."/>
            <person name="Kawai Y."/>
            <person name="Kawashima T."/>
            <person name="Kennedy M."/>
            <person name="Kinose K."/>
            <person name="Kinoshita T."/>
            <person name="Kohara Y."/>
            <person name="Koide E."/>
            <person name="Komatsu K."/>
            <person name="Kopischke S."/>
            <person name="Kubo M."/>
            <person name="Kyozuka J."/>
            <person name="Lagercrantz U."/>
            <person name="Lin S.S."/>
            <person name="Lindquist E."/>
            <person name="Lipzen A.M."/>
            <person name="Lu C.W."/>
            <person name="De Luna E."/>
            <person name="Martienssen R.A."/>
            <person name="Minamino N."/>
            <person name="Mizutani M."/>
            <person name="Mizutani M."/>
            <person name="Mochizuki N."/>
            <person name="Monte I."/>
            <person name="Mosher R."/>
            <person name="Nagasaki H."/>
            <person name="Nakagami H."/>
            <person name="Naramoto S."/>
            <person name="Nishitani K."/>
            <person name="Ohtani M."/>
            <person name="Okamoto T."/>
            <person name="Okumura M."/>
            <person name="Phillips J."/>
            <person name="Pollak B."/>
            <person name="Reinders A."/>
            <person name="Rovekamp M."/>
            <person name="Sano R."/>
            <person name="Sawa S."/>
            <person name="Schmid M.W."/>
            <person name="Shirakawa M."/>
            <person name="Solano R."/>
            <person name="Spunde A."/>
            <person name="Suetsugu N."/>
            <person name="Sugano S."/>
            <person name="Sugiyama A."/>
            <person name="Sun R."/>
            <person name="Suzuki Y."/>
            <person name="Takenaka M."/>
            <person name="Takezawa D."/>
            <person name="Tomogane H."/>
            <person name="Tsuzuki M."/>
            <person name="Ueda T."/>
            <person name="Umeda M."/>
            <person name="Ward J.M."/>
            <person name="Watanabe Y."/>
            <person name="Yazaki K."/>
            <person name="Yokoyama R."/>
            <person name="Yoshitake Y."/>
            <person name="Yotsui I."/>
            <person name="Zachgo S."/>
            <person name="Schmutz J."/>
        </authorList>
    </citation>
    <scope>NUCLEOTIDE SEQUENCE [LARGE SCALE GENOMIC DNA]</scope>
    <source>
        <strain evidence="2">Tak-1</strain>
    </source>
</reference>
<name>A0A2R6WG54_MARPO</name>
<evidence type="ECO:0000313" key="1">
    <source>
        <dbReference type="EMBL" id="PTQ32823.1"/>
    </source>
</evidence>
<accession>A0A2R6WG54</accession>
<proteinExistence type="predicted"/>
<dbReference type="Gramene" id="Mp2g17370.1">
    <property type="protein sequence ID" value="Mp2g17370.1.cds1"/>
    <property type="gene ID" value="Mp2g17370"/>
</dbReference>
<gene>
    <name evidence="1" type="ORF">MARPO_0094s0005</name>
</gene>
<protein>
    <submittedName>
        <fullName evidence="1">Uncharacterized protein</fullName>
    </submittedName>
</protein>
<evidence type="ECO:0000313" key="2">
    <source>
        <dbReference type="Proteomes" id="UP000244005"/>
    </source>
</evidence>
<dbReference type="AlphaFoldDB" id="A0A2R6WG54"/>
<sequence length="90" mass="9164">MGPKIKKAKSERGRGRGWSLVVAAAAAAAAGSGAAAAAGDSLLHDDNPVQTGIGRGLGVRRARLLQASGRQYHVVDVVVVASGRFGKREC</sequence>
<dbReference type="Proteomes" id="UP000244005">
    <property type="component" value="Unassembled WGS sequence"/>
</dbReference>
<dbReference type="EMBL" id="KZ772766">
    <property type="protein sequence ID" value="PTQ32823.1"/>
    <property type="molecule type" value="Genomic_DNA"/>
</dbReference>
<keyword evidence="2" id="KW-1185">Reference proteome</keyword>